<keyword evidence="3" id="KW-0812">Transmembrane</keyword>
<evidence type="ECO:0000256" key="3">
    <source>
        <dbReference type="SAM" id="Phobius"/>
    </source>
</evidence>
<feature type="transmembrane region" description="Helical" evidence="3">
    <location>
        <begin position="12"/>
        <end position="30"/>
    </location>
</feature>
<dbReference type="Proteomes" id="UP000198251">
    <property type="component" value="Chromosome I"/>
</dbReference>
<keyword evidence="3" id="KW-0472">Membrane</keyword>
<gene>
    <name evidence="4" type="ORF">GA0070610_1846</name>
</gene>
<sequence>MGIDINVETWGPAVLAIGSAGVAVWAAISARSQADSAKRQAKSAEVQAEAARDSAATAQRQALAAEEQLALARRQFQAELVARDESDGPEFRVDGGLWHCIDEQYAEIPIKLLSGKPLDAVVISVAGQPDVRGFVGRIGGGWDGMQTSITRRDFAPGAASTLVLMLEWKASMPLNVRLDFECHEGAGGSRTWHRSYSSQVNKPPEQPATSGFRRRPFGGR</sequence>
<dbReference type="GeneID" id="95801679"/>
<name>A0A1C5G780_MICEH</name>
<dbReference type="EMBL" id="LT607733">
    <property type="protein sequence ID" value="SCG15611.1"/>
    <property type="molecule type" value="Genomic_DNA"/>
</dbReference>
<evidence type="ECO:0000256" key="2">
    <source>
        <dbReference type="SAM" id="MobiDB-lite"/>
    </source>
</evidence>
<evidence type="ECO:0000313" key="5">
    <source>
        <dbReference type="Proteomes" id="UP000198251"/>
    </source>
</evidence>
<keyword evidence="1" id="KW-0175">Coiled coil</keyword>
<keyword evidence="3" id="KW-1133">Transmembrane helix</keyword>
<reference evidence="4 5" key="1">
    <citation type="submission" date="2016-06" db="EMBL/GenBank/DDBJ databases">
        <authorList>
            <person name="Kjaerup R.B."/>
            <person name="Dalgaard T.S."/>
            <person name="Juul-Madsen H.R."/>
        </authorList>
    </citation>
    <scope>NUCLEOTIDE SEQUENCE [LARGE SCALE GENOMIC DNA]</scope>
    <source>
        <strain evidence="4 5">DSM 43913</strain>
    </source>
</reference>
<keyword evidence="5" id="KW-1185">Reference proteome</keyword>
<feature type="coiled-coil region" evidence="1">
    <location>
        <begin position="27"/>
        <end position="75"/>
    </location>
</feature>
<protein>
    <submittedName>
        <fullName evidence="4">Uncharacterized protein</fullName>
    </submittedName>
</protein>
<evidence type="ECO:0000256" key="1">
    <source>
        <dbReference type="SAM" id="Coils"/>
    </source>
</evidence>
<evidence type="ECO:0000313" key="4">
    <source>
        <dbReference type="EMBL" id="SCG15611.1"/>
    </source>
</evidence>
<proteinExistence type="predicted"/>
<dbReference type="RefSeq" id="WP_157747096.1">
    <property type="nucleotide sequence ID" value="NZ_LT607733.1"/>
</dbReference>
<dbReference type="AlphaFoldDB" id="A0A1C5G780"/>
<accession>A0A1C5G780</accession>
<feature type="region of interest" description="Disordered" evidence="2">
    <location>
        <begin position="191"/>
        <end position="220"/>
    </location>
</feature>
<organism evidence="4 5">
    <name type="scientific">Micromonospora echinofusca</name>
    <dbReference type="NCBI Taxonomy" id="47858"/>
    <lineage>
        <taxon>Bacteria</taxon>
        <taxon>Bacillati</taxon>
        <taxon>Actinomycetota</taxon>
        <taxon>Actinomycetes</taxon>
        <taxon>Micromonosporales</taxon>
        <taxon>Micromonosporaceae</taxon>
        <taxon>Micromonospora</taxon>
    </lineage>
</organism>